<dbReference type="PANTHER" id="PTHR43463:SF1">
    <property type="entry name" value="NICOTINATE-NUCLEOTIDE--DIMETHYLBENZIMIDAZOLE PHOSPHORIBOSYLTRANSFERASE"/>
    <property type="match status" value="1"/>
</dbReference>
<comment type="pathway">
    <text evidence="1 10">Nucleoside biosynthesis; alpha-ribazole biosynthesis; alpha-ribazole from 5,6-dimethylbenzimidazole: step 1/2.</text>
</comment>
<dbReference type="EC" id="2.4.2.21" evidence="3 10"/>
<dbReference type="CDD" id="cd02439">
    <property type="entry name" value="DMB-PRT_CobT"/>
    <property type="match status" value="1"/>
</dbReference>
<evidence type="ECO:0000256" key="1">
    <source>
        <dbReference type="ARBA" id="ARBA00005049"/>
    </source>
</evidence>
<comment type="catalytic activity">
    <reaction evidence="9 10">
        <text>5,6-dimethylbenzimidazole + nicotinate beta-D-ribonucleotide = alpha-ribazole 5'-phosphate + nicotinate + H(+)</text>
        <dbReference type="Rhea" id="RHEA:11196"/>
        <dbReference type="ChEBI" id="CHEBI:15378"/>
        <dbReference type="ChEBI" id="CHEBI:15890"/>
        <dbReference type="ChEBI" id="CHEBI:32544"/>
        <dbReference type="ChEBI" id="CHEBI:57502"/>
        <dbReference type="ChEBI" id="CHEBI:57918"/>
        <dbReference type="EC" id="2.4.2.21"/>
    </reaction>
</comment>
<evidence type="ECO:0000256" key="4">
    <source>
        <dbReference type="ARBA" id="ARBA00015486"/>
    </source>
</evidence>
<evidence type="ECO:0000256" key="2">
    <source>
        <dbReference type="ARBA" id="ARBA00007110"/>
    </source>
</evidence>
<keyword evidence="12" id="KW-1185">Reference proteome</keyword>
<reference evidence="12" key="1">
    <citation type="submission" date="2016-02" db="EMBL/GenBank/DDBJ databases">
        <authorList>
            <person name="Holder M.E."/>
            <person name="Ajami N.J."/>
            <person name="Petrosino J.F."/>
        </authorList>
    </citation>
    <scope>NUCLEOTIDE SEQUENCE [LARGE SCALE GENOMIC DNA]</scope>
    <source>
        <strain evidence="12">DSM 12838</strain>
    </source>
</reference>
<dbReference type="PANTHER" id="PTHR43463">
    <property type="entry name" value="NICOTINATE-NUCLEOTIDE--DIMETHYLBENZIMIDAZOLE PHOSPHORIBOSYLTRANSFERASE"/>
    <property type="match status" value="1"/>
</dbReference>
<dbReference type="InterPro" id="IPR017846">
    <property type="entry name" value="Nict_dMeBzImd_PRibTrfase_bact"/>
</dbReference>
<evidence type="ECO:0000256" key="6">
    <source>
        <dbReference type="ARBA" id="ARBA00022676"/>
    </source>
</evidence>
<evidence type="ECO:0000256" key="5">
    <source>
        <dbReference type="ARBA" id="ARBA00022573"/>
    </source>
</evidence>
<evidence type="ECO:0000256" key="7">
    <source>
        <dbReference type="ARBA" id="ARBA00022679"/>
    </source>
</evidence>
<dbReference type="Pfam" id="PF02277">
    <property type="entry name" value="DBI_PRT"/>
    <property type="match status" value="1"/>
</dbReference>
<dbReference type="Gene3D" id="1.10.1610.10">
    <property type="match status" value="1"/>
</dbReference>
<dbReference type="FunFam" id="3.40.50.10210:FF:000001">
    <property type="entry name" value="Nicotinate-nucleotide--dimethylbenzimidazole phosphoribosyltransferase"/>
    <property type="match status" value="1"/>
</dbReference>
<gene>
    <name evidence="10" type="primary">cobT</name>
    <name evidence="11" type="ORF">AXF15_03200</name>
</gene>
<dbReference type="InterPro" id="IPR023195">
    <property type="entry name" value="Nict_dMeBzImd_PRibTrfase_N"/>
</dbReference>
<proteinExistence type="inferred from homology"/>
<name>A0A0X8JNY9_9BACT</name>
<dbReference type="NCBIfam" id="NF000996">
    <property type="entry name" value="PRK00105.1"/>
    <property type="match status" value="1"/>
</dbReference>
<evidence type="ECO:0000256" key="9">
    <source>
        <dbReference type="ARBA" id="ARBA00047340"/>
    </source>
</evidence>
<keyword evidence="6 10" id="KW-0328">Glycosyltransferase</keyword>
<dbReference type="NCBIfam" id="TIGR03160">
    <property type="entry name" value="cobT_DBIPRT"/>
    <property type="match status" value="1"/>
</dbReference>
<protein>
    <recommendedName>
        <fullName evidence="4 10">Nicotinate-nucleotide--dimethylbenzimidazole phosphoribosyltransferase</fullName>
        <shortName evidence="10">NN:DBI PRT</shortName>
        <ecNumber evidence="3 10">2.4.2.21</ecNumber>
    </recommendedName>
    <alternativeName>
        <fullName evidence="8 10">N(1)-alpha-phosphoribosyltransferase</fullName>
    </alternativeName>
</protein>
<dbReference type="AlphaFoldDB" id="A0A0X8JNY9"/>
<accession>A0A0X8JNY9</accession>
<dbReference type="Proteomes" id="UP000063964">
    <property type="component" value="Chromosome"/>
</dbReference>
<sequence length="353" mass="36546">MFSPMSVAERIQPLDPAYFKQAQAHLDTQTKPPGSLGTLEHIACRLAAIRQGSPQADPARIYTCAGDHGVAGQSVSLFPQEVTRQMVENFMRGGAAINVLTRTAGVDLKVADAGCLGGGFPDHPDLVQCKTAPGTADFTTGPAMTRQQCLQALENGVNLARQAHADGIITLGTGEMGIANTTPATALFCAYLGLSPASITGPGTGLSERGVQHKVRVIENALDLHAQTISSADPVDILAALGGFEIATLAGMILGGASLRMALVIDGFISTSAFVAAHAICPLTREYAFFSHASAEPGFKAVMDALKASPLLQLGLRLGEGTGAAMAIFLLRCAANIYNEMATFDTAGVHSGA</sequence>
<dbReference type="GO" id="GO:0008939">
    <property type="term" value="F:nicotinate-nucleotide-dimethylbenzimidazole phosphoribosyltransferase activity"/>
    <property type="evidence" value="ECO:0007669"/>
    <property type="project" value="UniProtKB-UniRule"/>
</dbReference>
<keyword evidence="7 10" id="KW-0808">Transferase</keyword>
<evidence type="ECO:0000256" key="3">
    <source>
        <dbReference type="ARBA" id="ARBA00011991"/>
    </source>
</evidence>
<dbReference type="HAMAP" id="MF_00230">
    <property type="entry name" value="CobT"/>
    <property type="match status" value="1"/>
</dbReference>
<dbReference type="STRING" id="888061.AXF15_03200"/>
<evidence type="ECO:0000256" key="8">
    <source>
        <dbReference type="ARBA" id="ARBA00030686"/>
    </source>
</evidence>
<comment type="similarity">
    <text evidence="2 10">Belongs to the CobT family.</text>
</comment>
<dbReference type="InterPro" id="IPR003200">
    <property type="entry name" value="Nict_dMeBzImd_PRibTrfase"/>
</dbReference>
<dbReference type="OrthoDB" id="9781491at2"/>
<evidence type="ECO:0000313" key="12">
    <source>
        <dbReference type="Proteomes" id="UP000063964"/>
    </source>
</evidence>
<dbReference type="RefSeq" id="WP_066603243.1">
    <property type="nucleotide sequence ID" value="NZ_CP014230.1"/>
</dbReference>
<evidence type="ECO:0000256" key="10">
    <source>
        <dbReference type="HAMAP-Rule" id="MF_00230"/>
    </source>
</evidence>
<dbReference type="GO" id="GO:0009236">
    <property type="term" value="P:cobalamin biosynthetic process"/>
    <property type="evidence" value="ECO:0007669"/>
    <property type="project" value="UniProtKB-UniRule"/>
</dbReference>
<dbReference type="UniPathway" id="UPA00061">
    <property type="reaction ID" value="UER00516"/>
</dbReference>
<comment type="function">
    <text evidence="10">Catalyzes the synthesis of alpha-ribazole-5'-phosphate from nicotinate mononucleotide (NAMN) and 5,6-dimethylbenzimidazole (DMB).</text>
</comment>
<dbReference type="InterPro" id="IPR036087">
    <property type="entry name" value="Nict_dMeBzImd_PRibTrfase_sf"/>
</dbReference>
<dbReference type="Gene3D" id="3.40.50.10210">
    <property type="match status" value="1"/>
</dbReference>
<dbReference type="EMBL" id="CP014230">
    <property type="protein sequence ID" value="AMD92213.1"/>
    <property type="molecule type" value="Genomic_DNA"/>
</dbReference>
<feature type="active site" description="Proton acceptor" evidence="10">
    <location>
        <position position="320"/>
    </location>
</feature>
<organism evidence="11 12">
    <name type="scientific">Desulfomicrobium orale DSM 12838</name>
    <dbReference type="NCBI Taxonomy" id="888061"/>
    <lineage>
        <taxon>Bacteria</taxon>
        <taxon>Pseudomonadati</taxon>
        <taxon>Thermodesulfobacteriota</taxon>
        <taxon>Desulfovibrionia</taxon>
        <taxon>Desulfovibrionales</taxon>
        <taxon>Desulfomicrobiaceae</taxon>
        <taxon>Desulfomicrobium</taxon>
    </lineage>
</organism>
<dbReference type="KEGG" id="doa:AXF15_03200"/>
<keyword evidence="5 10" id="KW-0169">Cobalamin biosynthesis</keyword>
<dbReference type="SUPFAM" id="SSF52733">
    <property type="entry name" value="Nicotinate mononucleotide:5,6-dimethylbenzimidazole phosphoribosyltransferase (CobT)"/>
    <property type="match status" value="1"/>
</dbReference>
<evidence type="ECO:0000313" key="11">
    <source>
        <dbReference type="EMBL" id="AMD92213.1"/>
    </source>
</evidence>